<protein>
    <submittedName>
        <fullName evidence="1">Uncharacterized protein</fullName>
    </submittedName>
</protein>
<organism evidence="1 2">
    <name type="scientific">Monilinia fructicola</name>
    <name type="common">Brown rot fungus</name>
    <name type="synonym">Ciboria fructicola</name>
    <dbReference type="NCBI Taxonomy" id="38448"/>
    <lineage>
        <taxon>Eukaryota</taxon>
        <taxon>Fungi</taxon>
        <taxon>Dikarya</taxon>
        <taxon>Ascomycota</taxon>
        <taxon>Pezizomycotina</taxon>
        <taxon>Leotiomycetes</taxon>
        <taxon>Helotiales</taxon>
        <taxon>Sclerotiniaceae</taxon>
        <taxon>Monilinia</taxon>
    </lineage>
</organism>
<gene>
    <name evidence="1" type="ORF">EYC84_004257</name>
</gene>
<sequence>MSRNQVPRQILELAFTDCYISDDDRPRDVKKTADSRAIPSMSFDDDFYREPGPRSEPRITSKFKAAKLICDYAKSGPKSFRFWKLFKKLPIKLRNKIYKLLIFAWSPDAQWARLSRNGRRFSVSRRSNMARPLPPFHYLSDDPLGVTKEDLANWTESKSWEQSEGLLDFFKFNEYRNIQRLLFFIERIESGLQTERSIREAAATVNKERGKQIQKKEHPQREIINLWEEIVAFFWDNVIIDFGERLRFDTLSLREVRGQINVSSLPQYS</sequence>
<evidence type="ECO:0000313" key="1">
    <source>
        <dbReference type="EMBL" id="KAA8575036.1"/>
    </source>
</evidence>
<proteinExistence type="predicted"/>
<evidence type="ECO:0000313" key="2">
    <source>
        <dbReference type="Proteomes" id="UP000322873"/>
    </source>
</evidence>
<comment type="caution">
    <text evidence="1">The sequence shown here is derived from an EMBL/GenBank/DDBJ whole genome shotgun (WGS) entry which is preliminary data.</text>
</comment>
<name>A0A5M9K4E5_MONFR</name>
<dbReference type="Proteomes" id="UP000322873">
    <property type="component" value="Unassembled WGS sequence"/>
</dbReference>
<dbReference type="VEuPathDB" id="FungiDB:MFRU_002g03360"/>
<accession>A0A5M9K4E5</accession>
<reference evidence="1 2" key="1">
    <citation type="submission" date="2019-06" db="EMBL/GenBank/DDBJ databases">
        <title>Genome Sequence of the Brown Rot Fungal Pathogen Monilinia fructicola.</title>
        <authorList>
            <person name="De Miccolis Angelini R.M."/>
            <person name="Landi L."/>
            <person name="Abate D."/>
            <person name="Pollastro S."/>
            <person name="Romanazzi G."/>
            <person name="Faretra F."/>
        </authorList>
    </citation>
    <scope>NUCLEOTIDE SEQUENCE [LARGE SCALE GENOMIC DNA]</scope>
    <source>
        <strain evidence="1 2">Mfrc123</strain>
    </source>
</reference>
<dbReference type="AlphaFoldDB" id="A0A5M9K4E5"/>
<dbReference type="EMBL" id="VICG01000002">
    <property type="protein sequence ID" value="KAA8575036.1"/>
    <property type="molecule type" value="Genomic_DNA"/>
</dbReference>
<keyword evidence="2" id="KW-1185">Reference proteome</keyword>